<keyword evidence="7 11" id="KW-0067">ATP-binding</keyword>
<dbReference type="RefSeq" id="WP_175592085.1">
    <property type="nucleotide sequence ID" value="NZ_JABWGN010000009.1"/>
</dbReference>
<feature type="domain" description="ABC transporter" evidence="10">
    <location>
        <begin position="1"/>
        <end position="239"/>
    </location>
</feature>
<evidence type="ECO:0000259" key="10">
    <source>
        <dbReference type="PROSITE" id="PS50893"/>
    </source>
</evidence>
<name>A0A7Y6ID39_9ACTN</name>
<keyword evidence="4" id="KW-1003">Cell membrane</keyword>
<evidence type="ECO:0000256" key="8">
    <source>
        <dbReference type="ARBA" id="ARBA00022967"/>
    </source>
</evidence>
<dbReference type="PROSITE" id="PS50893">
    <property type="entry name" value="ABC_TRANSPORTER_2"/>
    <property type="match status" value="2"/>
</dbReference>
<accession>A0A7Y6ID39</accession>
<dbReference type="InterPro" id="IPR050388">
    <property type="entry name" value="ABC_Ni/Peptide_Import"/>
</dbReference>
<dbReference type="SMART" id="SM00382">
    <property type="entry name" value="AAA"/>
    <property type="match status" value="2"/>
</dbReference>
<proteinExistence type="inferred from homology"/>
<evidence type="ECO:0000256" key="1">
    <source>
        <dbReference type="ARBA" id="ARBA00004202"/>
    </source>
</evidence>
<evidence type="ECO:0000256" key="4">
    <source>
        <dbReference type="ARBA" id="ARBA00022475"/>
    </source>
</evidence>
<evidence type="ECO:0000313" key="12">
    <source>
        <dbReference type="Proteomes" id="UP000586042"/>
    </source>
</evidence>
<dbReference type="AlphaFoldDB" id="A0A7Y6ID39"/>
<comment type="caution">
    <text evidence="11">The sequence shown here is derived from an EMBL/GenBank/DDBJ whole genome shotgun (WGS) entry which is preliminary data.</text>
</comment>
<dbReference type="Proteomes" id="UP000586042">
    <property type="component" value="Unassembled WGS sequence"/>
</dbReference>
<dbReference type="InterPro" id="IPR003593">
    <property type="entry name" value="AAA+_ATPase"/>
</dbReference>
<dbReference type="InterPro" id="IPR027417">
    <property type="entry name" value="P-loop_NTPase"/>
</dbReference>
<evidence type="ECO:0000256" key="6">
    <source>
        <dbReference type="ARBA" id="ARBA00022741"/>
    </source>
</evidence>
<evidence type="ECO:0000256" key="7">
    <source>
        <dbReference type="ARBA" id="ARBA00022840"/>
    </source>
</evidence>
<dbReference type="GO" id="GO:0005886">
    <property type="term" value="C:plasma membrane"/>
    <property type="evidence" value="ECO:0007669"/>
    <property type="project" value="UniProtKB-SubCell"/>
</dbReference>
<dbReference type="PROSITE" id="PS00211">
    <property type="entry name" value="ABC_TRANSPORTER_1"/>
    <property type="match status" value="2"/>
</dbReference>
<keyword evidence="12" id="KW-1185">Reference proteome</keyword>
<protein>
    <submittedName>
        <fullName evidence="11">ABC transporter ATP-binding protein</fullName>
    </submittedName>
</protein>
<comment type="similarity">
    <text evidence="2">Belongs to the ABC transporter superfamily.</text>
</comment>
<evidence type="ECO:0000313" key="11">
    <source>
        <dbReference type="EMBL" id="NUW34659.1"/>
    </source>
</evidence>
<evidence type="ECO:0000256" key="2">
    <source>
        <dbReference type="ARBA" id="ARBA00005417"/>
    </source>
</evidence>
<dbReference type="NCBIfam" id="TIGR01727">
    <property type="entry name" value="oligo_HPY"/>
    <property type="match status" value="1"/>
</dbReference>
<dbReference type="CDD" id="cd03257">
    <property type="entry name" value="ABC_NikE_OppD_transporters"/>
    <property type="match status" value="2"/>
</dbReference>
<dbReference type="Pfam" id="PF00005">
    <property type="entry name" value="ABC_tran"/>
    <property type="match status" value="2"/>
</dbReference>
<dbReference type="Gene3D" id="3.40.50.300">
    <property type="entry name" value="P-loop containing nucleotide triphosphate hydrolases"/>
    <property type="match status" value="2"/>
</dbReference>
<sequence>MLETRGLRVVGDRVLVDGVDLAVAAGETVGLVGESGSGKSLTARALVGLLPRGLRAEGSVEVGGAQIVGAAERLLRGVRGRRISLLMQDPFTMLNPLRTAGAHIAETLPGRTSRQEIARRLAEVGIDDPAVAGRHPFQLSGGMRQRVALAAALAGDPDLLVADEPTTALDATTQHEILALLRRVQEARGMGVLLITHDLRVAFAVCDRVAVMYAGRVVEQGPGAELAAAPAHPYTSGLLGALPSVERAMERLVGIPGAVPRADEVAGVCAFATRCDRVTAACTAARPPLRPIGRDRLTACVHDTAGPAGTARPPLPETALPTAPPVLRTAPPVLRTAPPAVCPAGPAGDEPLLRVEGLRKRYGAHTALGGVSLHVNPGETVGLVGESGSGKTTLARSVLGLLTPDGGRIRLTGLDVTDRAALGPRERARVHRLVQCVFQDPSTSLNPAMTVGAALAEATARAAPGDRIGVAELLELVGLPAAYAARRPKALSGGERQRVAIARALAVRPALLICDEPVASLDVSVQAHVLELLRGIGRDLGTGMLFITHDLAVVRQVAARTVVLLKGAVVEEGTTSAVLDAPAHDYTRRLVAAVR</sequence>
<dbReference type="GO" id="GO:0015833">
    <property type="term" value="P:peptide transport"/>
    <property type="evidence" value="ECO:0007669"/>
    <property type="project" value="InterPro"/>
</dbReference>
<evidence type="ECO:0000256" key="9">
    <source>
        <dbReference type="ARBA" id="ARBA00023136"/>
    </source>
</evidence>
<gene>
    <name evidence="11" type="ORF">HTZ77_24965</name>
</gene>
<keyword evidence="5" id="KW-0997">Cell inner membrane</keyword>
<keyword evidence="8" id="KW-1278">Translocase</keyword>
<dbReference type="SUPFAM" id="SSF52540">
    <property type="entry name" value="P-loop containing nucleoside triphosphate hydrolases"/>
    <property type="match status" value="2"/>
</dbReference>
<evidence type="ECO:0000256" key="3">
    <source>
        <dbReference type="ARBA" id="ARBA00022448"/>
    </source>
</evidence>
<organism evidence="11 12">
    <name type="scientific">Nonomuraea montanisoli</name>
    <dbReference type="NCBI Taxonomy" id="2741721"/>
    <lineage>
        <taxon>Bacteria</taxon>
        <taxon>Bacillati</taxon>
        <taxon>Actinomycetota</taxon>
        <taxon>Actinomycetes</taxon>
        <taxon>Streptosporangiales</taxon>
        <taxon>Streptosporangiaceae</taxon>
        <taxon>Nonomuraea</taxon>
    </lineage>
</organism>
<dbReference type="InterPro" id="IPR013563">
    <property type="entry name" value="Oligopep_ABC_C"/>
</dbReference>
<dbReference type="PANTHER" id="PTHR43297:SF14">
    <property type="entry name" value="ATPASE AAA-TYPE CORE DOMAIN-CONTAINING PROTEIN"/>
    <property type="match status" value="1"/>
</dbReference>
<dbReference type="EMBL" id="JABWGN010000009">
    <property type="protein sequence ID" value="NUW34659.1"/>
    <property type="molecule type" value="Genomic_DNA"/>
</dbReference>
<dbReference type="InterPro" id="IPR003439">
    <property type="entry name" value="ABC_transporter-like_ATP-bd"/>
</dbReference>
<reference evidence="11 12" key="1">
    <citation type="submission" date="2020-06" db="EMBL/GenBank/DDBJ databases">
        <title>Nonomuraea sp. SMC257, a novel actinomycete isolated from soil.</title>
        <authorList>
            <person name="Chanama M."/>
        </authorList>
    </citation>
    <scope>NUCLEOTIDE SEQUENCE [LARGE SCALE GENOMIC DNA]</scope>
    <source>
        <strain evidence="11 12">SMC257</strain>
    </source>
</reference>
<dbReference type="GO" id="GO:0005524">
    <property type="term" value="F:ATP binding"/>
    <property type="evidence" value="ECO:0007669"/>
    <property type="project" value="UniProtKB-KW"/>
</dbReference>
<dbReference type="Pfam" id="PF08352">
    <property type="entry name" value="oligo_HPY"/>
    <property type="match status" value="2"/>
</dbReference>
<keyword evidence="9" id="KW-0472">Membrane</keyword>
<keyword evidence="3" id="KW-0813">Transport</keyword>
<dbReference type="InterPro" id="IPR017871">
    <property type="entry name" value="ABC_transporter-like_CS"/>
</dbReference>
<evidence type="ECO:0000256" key="5">
    <source>
        <dbReference type="ARBA" id="ARBA00022519"/>
    </source>
</evidence>
<keyword evidence="6" id="KW-0547">Nucleotide-binding</keyword>
<feature type="domain" description="ABC transporter" evidence="10">
    <location>
        <begin position="353"/>
        <end position="591"/>
    </location>
</feature>
<dbReference type="PANTHER" id="PTHR43297">
    <property type="entry name" value="OLIGOPEPTIDE TRANSPORT ATP-BINDING PROTEIN APPD"/>
    <property type="match status" value="1"/>
</dbReference>
<comment type="subcellular location">
    <subcellularLocation>
        <location evidence="1">Cell membrane</location>
        <topology evidence="1">Peripheral membrane protein</topology>
    </subcellularLocation>
</comment>
<dbReference type="GO" id="GO:0016887">
    <property type="term" value="F:ATP hydrolysis activity"/>
    <property type="evidence" value="ECO:0007669"/>
    <property type="project" value="InterPro"/>
</dbReference>